<reference evidence="2 3" key="1">
    <citation type="submission" date="2015-04" db="EMBL/GenBank/DDBJ databases">
        <title>Lasius niger genome sequencing.</title>
        <authorList>
            <person name="Konorov E.A."/>
            <person name="Nikitin M.A."/>
            <person name="Kirill M.V."/>
            <person name="Chang P."/>
        </authorList>
    </citation>
    <scope>NUCLEOTIDE SEQUENCE [LARGE SCALE GENOMIC DNA]</scope>
    <source>
        <tissue evidence="2">Whole</tissue>
    </source>
</reference>
<sequence>MRQVRPTPTTHHVKRKAFSHKELEDCTHVFVRVDRPKSSLEPPYKGPFKVNDRLSEYLYKINYKKRPTEINIDRLKPAILENEEVAQEIASAASYNNSDSLLQNSSTDRNKVKKQRQSKQSAIRVPPGESLEGE</sequence>
<feature type="compositionally biased region" description="Polar residues" evidence="1">
    <location>
        <begin position="94"/>
        <end position="107"/>
    </location>
</feature>
<feature type="region of interest" description="Disordered" evidence="1">
    <location>
        <begin position="94"/>
        <end position="134"/>
    </location>
</feature>
<evidence type="ECO:0000313" key="3">
    <source>
        <dbReference type="Proteomes" id="UP000036403"/>
    </source>
</evidence>
<dbReference type="OrthoDB" id="422540at2759"/>
<proteinExistence type="predicted"/>
<dbReference type="PANTHER" id="PTHR38681">
    <property type="entry name" value="RETROVIRUS-RELATED POL POLYPROTEIN FROM TRANSPOSON 412-LIKE PROTEIN-RELATED"/>
    <property type="match status" value="1"/>
</dbReference>
<evidence type="ECO:0000313" key="2">
    <source>
        <dbReference type="EMBL" id="KMQ90169.1"/>
    </source>
</evidence>
<gene>
    <name evidence="2" type="ORF">RF55_10098</name>
</gene>
<dbReference type="PaxDb" id="67767-A0A0J7KIU4"/>
<dbReference type="Proteomes" id="UP000036403">
    <property type="component" value="Unassembled WGS sequence"/>
</dbReference>
<accession>A0A0J7KIU4</accession>
<dbReference type="EMBL" id="LBMM01006947">
    <property type="protein sequence ID" value="KMQ90169.1"/>
    <property type="molecule type" value="Genomic_DNA"/>
</dbReference>
<dbReference type="AlphaFoldDB" id="A0A0J7KIU4"/>
<comment type="caution">
    <text evidence="2">The sequence shown here is derived from an EMBL/GenBank/DDBJ whole genome shotgun (WGS) entry which is preliminary data.</text>
</comment>
<dbReference type="PANTHER" id="PTHR38681:SF1">
    <property type="entry name" value="RETROVIRUS-RELATED POL POLYPROTEIN FROM TRANSPOSON 412-LIKE PROTEIN"/>
    <property type="match status" value="1"/>
</dbReference>
<keyword evidence="3" id="KW-1185">Reference proteome</keyword>
<protein>
    <submittedName>
        <fullName evidence="2">Gag-pol protein</fullName>
    </submittedName>
</protein>
<evidence type="ECO:0000256" key="1">
    <source>
        <dbReference type="SAM" id="MobiDB-lite"/>
    </source>
</evidence>
<dbReference type="STRING" id="67767.A0A0J7KIU4"/>
<organism evidence="2 3">
    <name type="scientific">Lasius niger</name>
    <name type="common">Black garden ant</name>
    <dbReference type="NCBI Taxonomy" id="67767"/>
    <lineage>
        <taxon>Eukaryota</taxon>
        <taxon>Metazoa</taxon>
        <taxon>Ecdysozoa</taxon>
        <taxon>Arthropoda</taxon>
        <taxon>Hexapoda</taxon>
        <taxon>Insecta</taxon>
        <taxon>Pterygota</taxon>
        <taxon>Neoptera</taxon>
        <taxon>Endopterygota</taxon>
        <taxon>Hymenoptera</taxon>
        <taxon>Apocrita</taxon>
        <taxon>Aculeata</taxon>
        <taxon>Formicoidea</taxon>
        <taxon>Formicidae</taxon>
        <taxon>Formicinae</taxon>
        <taxon>Lasius</taxon>
        <taxon>Lasius</taxon>
    </lineage>
</organism>
<name>A0A0J7KIU4_LASNI</name>